<dbReference type="Pfam" id="PF05628">
    <property type="entry name" value="Borrelia_P13"/>
    <property type="match status" value="1"/>
</dbReference>
<dbReference type="EMBL" id="AGDV01000021">
    <property type="protein sequence ID" value="EMB30584.1"/>
    <property type="molecule type" value="Genomic_DNA"/>
</dbReference>
<accession>A0A0E2E251</accession>
<comment type="caution">
    <text evidence="1">The sequence shown here is derived from an EMBL/GenBank/DDBJ whole genome shotgun (WGS) entry which is preliminary data.</text>
</comment>
<reference evidence="1" key="1">
    <citation type="submission" date="2012-01" db="EMBL/GenBank/DDBJ databases">
        <title>The Genome Sequence of Treponema denticola H-22.</title>
        <authorList>
            <consortium name="The Broad Institute Genome Sequencing Platform"/>
            <person name="Earl A."/>
            <person name="Ward D."/>
            <person name="Feldgarden M."/>
            <person name="Gevers D."/>
            <person name="Blanton J.M."/>
            <person name="Fenno C.J."/>
            <person name="Baranova O.V."/>
            <person name="Mathney J."/>
            <person name="Dewhirst F.E."/>
            <person name="Izard J."/>
            <person name="Young S.K."/>
            <person name="Zeng Q."/>
            <person name="Gargeya S."/>
            <person name="Fitzgerald M."/>
            <person name="Haas B."/>
            <person name="Abouelleil A."/>
            <person name="Alvarado L."/>
            <person name="Arachchi H.M."/>
            <person name="Berlin A."/>
            <person name="Chapman S.B."/>
            <person name="Gearin G."/>
            <person name="Goldberg J."/>
            <person name="Griggs A."/>
            <person name="Gujja S."/>
            <person name="Hansen M."/>
            <person name="Heiman D."/>
            <person name="Howarth C."/>
            <person name="Larimer J."/>
            <person name="Lui A."/>
            <person name="MacDonald P.J.P."/>
            <person name="McCowen C."/>
            <person name="Montmayeur A."/>
            <person name="Murphy C."/>
            <person name="Neiman D."/>
            <person name="Pearson M."/>
            <person name="Priest M."/>
            <person name="Roberts A."/>
            <person name="Saif S."/>
            <person name="Shea T."/>
            <person name="Sisk P."/>
            <person name="Stolte C."/>
            <person name="Sykes S."/>
            <person name="Wortman J."/>
            <person name="Nusbaum C."/>
            <person name="Birren B."/>
        </authorList>
    </citation>
    <scope>NUCLEOTIDE SEQUENCE [LARGE SCALE GENOMIC DNA]</scope>
    <source>
        <strain evidence="1">H-22</strain>
    </source>
</reference>
<dbReference type="InterPro" id="IPR008420">
    <property type="entry name" value="Borrelia_P13"/>
</dbReference>
<dbReference type="PATRIC" id="fig|999432.5.peg.2357"/>
<gene>
    <name evidence="1" type="ORF">HMPREF9726_02269</name>
</gene>
<name>A0A0E2E251_TREDN</name>
<sequence length="214" mass="23864">MKKMFMVTVLLLIGFYLYSEETVKQTKEDDESFSYYLTVNQLISKNLFKNKDLISEYSQKLNNEQILLIQKKYQKDLAVPLLLNGFVGFGSGNFACGDMLGGGIHAAIDGLSVLSMLTMQFINLVDLFSTTSSDPLASIANIDRRMKIFSYVAYSAGSIMLVNRIASLITASLYVKRYNQTLNDVLIKKIPKVSFTPVPVISPEGVGLALNIRF</sequence>
<evidence type="ECO:0000313" key="1">
    <source>
        <dbReference type="EMBL" id="EMB30584.1"/>
    </source>
</evidence>
<dbReference type="AlphaFoldDB" id="A0A0E2E251"/>
<organism evidence="1">
    <name type="scientific">Treponema denticola H-22</name>
    <dbReference type="NCBI Taxonomy" id="999432"/>
    <lineage>
        <taxon>Bacteria</taxon>
        <taxon>Pseudomonadati</taxon>
        <taxon>Spirochaetota</taxon>
        <taxon>Spirochaetia</taxon>
        <taxon>Spirochaetales</taxon>
        <taxon>Treponemataceae</taxon>
        <taxon>Treponema</taxon>
    </lineage>
</organism>
<dbReference type="Proteomes" id="UP000011705">
    <property type="component" value="Chromosome"/>
</dbReference>
<dbReference type="GeneID" id="2739763"/>
<proteinExistence type="predicted"/>
<dbReference type="HOGENOM" id="CLU_1288408_0_0_12"/>
<dbReference type="RefSeq" id="WP_002670231.1">
    <property type="nucleotide sequence ID" value="NZ_CM001795.1"/>
</dbReference>
<protein>
    <submittedName>
        <fullName evidence="1">Uncharacterized protein</fullName>
    </submittedName>
</protein>